<evidence type="ECO:0000313" key="1">
    <source>
        <dbReference type="EMBL" id="MBC5735620.1"/>
    </source>
</evidence>
<dbReference type="SUPFAM" id="SSF52833">
    <property type="entry name" value="Thioredoxin-like"/>
    <property type="match status" value="1"/>
</dbReference>
<proteinExistence type="predicted"/>
<dbReference type="InterPro" id="IPR036249">
    <property type="entry name" value="Thioredoxin-like_sf"/>
</dbReference>
<reference evidence="1" key="1">
    <citation type="submission" date="2020-08" db="EMBL/GenBank/DDBJ databases">
        <title>Genome public.</title>
        <authorList>
            <person name="Liu C."/>
            <person name="Sun Q."/>
        </authorList>
    </citation>
    <scope>NUCLEOTIDE SEQUENCE</scope>
    <source>
        <strain evidence="1">NSJ-52</strain>
    </source>
</reference>
<name>A0A8J6MBI7_9FIRM</name>
<dbReference type="RefSeq" id="WP_155145130.1">
    <property type="nucleotide sequence ID" value="NZ_JACOPQ010000001.1"/>
</dbReference>
<sequence>MATLSVCIGSSCHLKGSYNVIQTFQQMIEEYHLPDDTLTFNGAFCMKQCAEPGVAVSFEGAVYHVKPEEARSFFRETVLPVLERGRQ</sequence>
<dbReference type="Gene3D" id="3.40.30.10">
    <property type="entry name" value="Glutaredoxin"/>
    <property type="match status" value="1"/>
</dbReference>
<gene>
    <name evidence="1" type="ORF">H8S62_01175</name>
</gene>
<accession>A0A8J6MBI7</accession>
<protein>
    <submittedName>
        <fullName evidence="1">(2Fe-2S) ferredoxin domain-containing protein</fullName>
    </submittedName>
</protein>
<evidence type="ECO:0000313" key="2">
    <source>
        <dbReference type="Proteomes" id="UP000607645"/>
    </source>
</evidence>
<dbReference type="AlphaFoldDB" id="A0A8J6MBI7"/>
<comment type="caution">
    <text evidence="1">The sequence shown here is derived from an EMBL/GenBank/DDBJ whole genome shotgun (WGS) entry which is preliminary data.</text>
</comment>
<organism evidence="1 2">
    <name type="scientific">Lawsonibacter faecis</name>
    <dbReference type="NCBI Taxonomy" id="2763052"/>
    <lineage>
        <taxon>Bacteria</taxon>
        <taxon>Bacillati</taxon>
        <taxon>Bacillota</taxon>
        <taxon>Clostridia</taxon>
        <taxon>Eubacteriales</taxon>
        <taxon>Oscillospiraceae</taxon>
        <taxon>Lawsonibacter</taxon>
    </lineage>
</organism>
<keyword evidence="2" id="KW-1185">Reference proteome</keyword>
<dbReference type="Proteomes" id="UP000607645">
    <property type="component" value="Unassembled WGS sequence"/>
</dbReference>
<dbReference type="CDD" id="cd02980">
    <property type="entry name" value="TRX_Fd_family"/>
    <property type="match status" value="1"/>
</dbReference>
<dbReference type="EMBL" id="JACOPQ010000001">
    <property type="protein sequence ID" value="MBC5735620.1"/>
    <property type="molecule type" value="Genomic_DNA"/>
</dbReference>